<protein>
    <submittedName>
        <fullName evidence="7">MFS transporter</fullName>
    </submittedName>
</protein>
<gene>
    <name evidence="7" type="ORF">DU506_05235</name>
</gene>
<dbReference type="PROSITE" id="PS50850">
    <property type="entry name" value="MFS"/>
    <property type="match status" value="1"/>
</dbReference>
<evidence type="ECO:0000256" key="3">
    <source>
        <dbReference type="ARBA" id="ARBA00023136"/>
    </source>
</evidence>
<feature type="compositionally biased region" description="Basic and acidic residues" evidence="4">
    <location>
        <begin position="479"/>
        <end position="506"/>
    </location>
</feature>
<keyword evidence="8" id="KW-1185">Reference proteome</keyword>
<dbReference type="Pfam" id="PF07690">
    <property type="entry name" value="MFS_1"/>
    <property type="match status" value="1"/>
</dbReference>
<keyword evidence="3 5" id="KW-0472">Membrane</keyword>
<dbReference type="SUPFAM" id="SSF103473">
    <property type="entry name" value="MFS general substrate transporter"/>
    <property type="match status" value="1"/>
</dbReference>
<dbReference type="CDD" id="cd17477">
    <property type="entry name" value="MFS_YcaD_like"/>
    <property type="match status" value="1"/>
</dbReference>
<proteinExistence type="predicted"/>
<dbReference type="RefSeq" id="WP_114485882.1">
    <property type="nucleotide sequence ID" value="NZ_CBCSHM010000013.1"/>
</dbReference>
<name>A0A368U948_9GAMM</name>
<evidence type="ECO:0000313" key="7">
    <source>
        <dbReference type="EMBL" id="RCV92947.1"/>
    </source>
</evidence>
<feature type="transmembrane region" description="Helical" evidence="5">
    <location>
        <begin position="99"/>
        <end position="121"/>
    </location>
</feature>
<feature type="compositionally biased region" description="Polar residues" evidence="4">
    <location>
        <begin position="453"/>
        <end position="471"/>
    </location>
</feature>
<dbReference type="InterPro" id="IPR011701">
    <property type="entry name" value="MFS"/>
</dbReference>
<accession>A0A368U948</accession>
<feature type="transmembrane region" description="Helical" evidence="5">
    <location>
        <begin position="159"/>
        <end position="178"/>
    </location>
</feature>
<dbReference type="InterPro" id="IPR036259">
    <property type="entry name" value="MFS_trans_sf"/>
</dbReference>
<evidence type="ECO:0000256" key="2">
    <source>
        <dbReference type="ARBA" id="ARBA00022989"/>
    </source>
</evidence>
<dbReference type="Gene3D" id="1.20.1250.20">
    <property type="entry name" value="MFS general substrate transporter like domains"/>
    <property type="match status" value="2"/>
</dbReference>
<dbReference type="PANTHER" id="PTHR23521:SF3">
    <property type="entry name" value="MFS TRANSPORTER"/>
    <property type="match status" value="1"/>
</dbReference>
<keyword evidence="2 5" id="KW-1133">Transmembrane helix</keyword>
<evidence type="ECO:0000313" key="8">
    <source>
        <dbReference type="Proteomes" id="UP000253204"/>
    </source>
</evidence>
<dbReference type="Proteomes" id="UP000253204">
    <property type="component" value="Unassembled WGS sequence"/>
</dbReference>
<evidence type="ECO:0000256" key="4">
    <source>
        <dbReference type="SAM" id="MobiDB-lite"/>
    </source>
</evidence>
<dbReference type="OrthoDB" id="9810614at2"/>
<dbReference type="GO" id="GO:0022857">
    <property type="term" value="F:transmembrane transporter activity"/>
    <property type="evidence" value="ECO:0007669"/>
    <property type="project" value="InterPro"/>
</dbReference>
<keyword evidence="1 5" id="KW-0812">Transmembrane</keyword>
<feature type="transmembrane region" description="Helical" evidence="5">
    <location>
        <begin position="234"/>
        <end position="255"/>
    </location>
</feature>
<feature type="transmembrane region" description="Helical" evidence="5">
    <location>
        <begin position="74"/>
        <end position="93"/>
    </location>
</feature>
<feature type="transmembrane region" description="Helical" evidence="5">
    <location>
        <begin position="198"/>
        <end position="222"/>
    </location>
</feature>
<dbReference type="PANTHER" id="PTHR23521">
    <property type="entry name" value="TRANSPORTER MFS SUPERFAMILY"/>
    <property type="match status" value="1"/>
</dbReference>
<feature type="transmembrane region" description="Helical" evidence="5">
    <location>
        <begin position="356"/>
        <end position="374"/>
    </location>
</feature>
<comment type="caution">
    <text evidence="7">The sequence shown here is derived from an EMBL/GenBank/DDBJ whole genome shotgun (WGS) entry which is preliminary data.</text>
</comment>
<feature type="transmembrane region" description="Helical" evidence="5">
    <location>
        <begin position="267"/>
        <end position="285"/>
    </location>
</feature>
<feature type="transmembrane region" description="Helical" evidence="5">
    <location>
        <begin position="331"/>
        <end position="350"/>
    </location>
</feature>
<sequence length="506" mass="53936">MSRQLLAMALAPLLGLFILGIGNGFLATLITLRMDAAGESATMIGVVSSAYFIGLALGAMVNDRLLLRIGHIRAYGSFASLVAVTVLLQGLFFEPWAWFALRLIGGWATVGVYLVIESWLLTSGEQKVRGRLLALYMISLYAAGVLGQLLLGVTDAMGVTAPFMVIGLLASLSVLPMAMIPRVSPLIEHAEPLPPHRLIMLTPTGVMGSFGSGMLVAAAYSLLPLYLQRIGLGVSQVGQMMAVVILGAMLLQYPIGRWSDRHDRQMVLIGISVFCVLISVAMLVLPMNTPLLIGLLFLLGGGVFALYPVAVSHAADRAPAGALVRMSQGLLLINSLGSTISPLMISPLMTALGDAGLFWALGGLSAIFLAFFVWRRSVRPAPIPVAPFTATTPMSAAGAELVVTEELIKGAMDHEHMEDLSNAVADVEVAEPLAGPPTRDEEYVQYFDENETDASTNTDSETDTEASTKPDTAQALEQDLEKNSEPAPEKDSDSASERASEMQPRR</sequence>
<evidence type="ECO:0000259" key="6">
    <source>
        <dbReference type="PROSITE" id="PS50850"/>
    </source>
</evidence>
<organism evidence="7 8">
    <name type="scientific">Vreelandella rituensis</name>
    <dbReference type="NCBI Taxonomy" id="2282306"/>
    <lineage>
        <taxon>Bacteria</taxon>
        <taxon>Pseudomonadati</taxon>
        <taxon>Pseudomonadota</taxon>
        <taxon>Gammaproteobacteria</taxon>
        <taxon>Oceanospirillales</taxon>
        <taxon>Halomonadaceae</taxon>
        <taxon>Vreelandella</taxon>
    </lineage>
</organism>
<feature type="transmembrane region" description="Helical" evidence="5">
    <location>
        <begin position="291"/>
        <end position="310"/>
    </location>
</feature>
<dbReference type="GO" id="GO:0005886">
    <property type="term" value="C:plasma membrane"/>
    <property type="evidence" value="ECO:0007669"/>
    <property type="project" value="TreeGrafter"/>
</dbReference>
<dbReference type="InterPro" id="IPR020846">
    <property type="entry name" value="MFS_dom"/>
</dbReference>
<feature type="region of interest" description="Disordered" evidence="4">
    <location>
        <begin position="450"/>
        <end position="506"/>
    </location>
</feature>
<feature type="transmembrane region" description="Helical" evidence="5">
    <location>
        <begin position="133"/>
        <end position="153"/>
    </location>
</feature>
<reference evidence="7 8" key="1">
    <citation type="submission" date="2018-07" db="EMBL/GenBank/DDBJ databases">
        <title>Halomonas rutogse sp. nov., isolated from Lake TangqianCo on Tibetan Plateau.</title>
        <authorList>
            <person name="Lu H."/>
            <person name="Xing P."/>
            <person name="Wu Q."/>
        </authorList>
    </citation>
    <scope>NUCLEOTIDE SEQUENCE [LARGE SCALE GENOMIC DNA]</scope>
    <source>
        <strain evidence="7 8">TQ8S</strain>
    </source>
</reference>
<feature type="transmembrane region" description="Helical" evidence="5">
    <location>
        <begin position="40"/>
        <end position="62"/>
    </location>
</feature>
<dbReference type="EMBL" id="QPIJ01000007">
    <property type="protein sequence ID" value="RCV92947.1"/>
    <property type="molecule type" value="Genomic_DNA"/>
</dbReference>
<dbReference type="InterPro" id="IPR047200">
    <property type="entry name" value="MFS_YcaD-like"/>
</dbReference>
<evidence type="ECO:0000256" key="1">
    <source>
        <dbReference type="ARBA" id="ARBA00022692"/>
    </source>
</evidence>
<evidence type="ECO:0000256" key="5">
    <source>
        <dbReference type="SAM" id="Phobius"/>
    </source>
</evidence>
<feature type="domain" description="Major facilitator superfamily (MFS) profile" evidence="6">
    <location>
        <begin position="8"/>
        <end position="380"/>
    </location>
</feature>
<dbReference type="AlphaFoldDB" id="A0A368U948"/>